<comment type="caution">
    <text evidence="2">The sequence shown here is derived from an EMBL/GenBank/DDBJ whole genome shotgun (WGS) entry which is preliminary data.</text>
</comment>
<dbReference type="AlphaFoldDB" id="A0A432JJE7"/>
<keyword evidence="1" id="KW-0812">Transmembrane</keyword>
<reference evidence="2" key="1">
    <citation type="submission" date="2018-12" db="EMBL/GenBank/DDBJ databases">
        <authorList>
            <person name="Jadhav K."/>
            <person name="Kushwaha B."/>
            <person name="Jadhav I."/>
        </authorList>
    </citation>
    <scope>NUCLEOTIDE SEQUENCE [LARGE SCALE GENOMIC DNA]</scope>
    <source>
        <strain evidence="2">SBS 10</strain>
    </source>
</reference>
<sequence length="128" mass="14366">MLCSRIIGGGVHFFNTNNNVVAGWGLALGSWLVFFYGAVLAIYWIFRNKEAKSSYEIGSKIQFMQSSRAFLLQALPSFAAGGQRRHCRLLLSNYELGLFKTPERAAIVISFVLIVINAVLRQKLQSFM</sequence>
<evidence type="ECO:0000313" key="2">
    <source>
        <dbReference type="EMBL" id="RUA22383.1"/>
    </source>
</evidence>
<proteinExistence type="predicted"/>
<keyword evidence="1" id="KW-1133">Transmembrane helix</keyword>
<keyword evidence="1" id="KW-0472">Membrane</keyword>
<dbReference type="EMBL" id="RXHI01000018">
    <property type="protein sequence ID" value="RUA22383.1"/>
    <property type="molecule type" value="Genomic_DNA"/>
</dbReference>
<accession>A0A432JJE7</accession>
<organism evidence="2">
    <name type="scientific">Billgrantia gudaonensis</name>
    <dbReference type="NCBI Taxonomy" id="376427"/>
    <lineage>
        <taxon>Bacteria</taxon>
        <taxon>Pseudomonadati</taxon>
        <taxon>Pseudomonadota</taxon>
        <taxon>Gammaproteobacteria</taxon>
        <taxon>Oceanospirillales</taxon>
        <taxon>Halomonadaceae</taxon>
        <taxon>Billgrantia</taxon>
    </lineage>
</organism>
<feature type="transmembrane region" description="Helical" evidence="1">
    <location>
        <begin position="21"/>
        <end position="46"/>
    </location>
</feature>
<protein>
    <submittedName>
        <fullName evidence="2">Uncharacterized protein</fullName>
    </submittedName>
</protein>
<gene>
    <name evidence="2" type="ORF">DSL92_06315</name>
</gene>
<evidence type="ECO:0000256" key="1">
    <source>
        <dbReference type="SAM" id="Phobius"/>
    </source>
</evidence>
<name>A0A432JJE7_9GAMM</name>
<feature type="transmembrane region" description="Helical" evidence="1">
    <location>
        <begin position="104"/>
        <end position="120"/>
    </location>
</feature>